<evidence type="ECO:0000256" key="7">
    <source>
        <dbReference type="ARBA" id="ARBA00023136"/>
    </source>
</evidence>
<evidence type="ECO:0000256" key="6">
    <source>
        <dbReference type="ARBA" id="ARBA00023098"/>
    </source>
</evidence>
<dbReference type="PANTHER" id="PTHR31595">
    <property type="entry name" value="LONG-CHAIN-ALCOHOL O-FATTY-ACYLTRANSFERASE 3-RELATED"/>
    <property type="match status" value="1"/>
</dbReference>
<dbReference type="Proteomes" id="UP000008311">
    <property type="component" value="Unassembled WGS sequence"/>
</dbReference>
<keyword evidence="4 9" id="KW-0812">Transmembrane</keyword>
<feature type="domain" description="Wax synthase" evidence="10">
    <location>
        <begin position="196"/>
        <end position="282"/>
    </location>
</feature>
<comment type="similarity">
    <text evidence="2">Belongs to the wax synthase family.</text>
</comment>
<feature type="transmembrane region" description="Helical" evidence="9">
    <location>
        <begin position="306"/>
        <end position="326"/>
    </location>
</feature>
<dbReference type="KEGG" id="rcu:8262288"/>
<name>B9T2F2_RICCO</name>
<evidence type="ECO:0000256" key="9">
    <source>
        <dbReference type="SAM" id="Phobius"/>
    </source>
</evidence>
<dbReference type="GO" id="GO:0008374">
    <property type="term" value="F:O-acyltransferase activity"/>
    <property type="evidence" value="ECO:0007669"/>
    <property type="project" value="InterPro"/>
</dbReference>
<feature type="transmembrane region" description="Helical" evidence="9">
    <location>
        <begin position="59"/>
        <end position="79"/>
    </location>
</feature>
<evidence type="ECO:0000313" key="11">
    <source>
        <dbReference type="EMBL" id="EEF29962.1"/>
    </source>
</evidence>
<comment type="subcellular location">
    <subcellularLocation>
        <location evidence="1">Membrane</location>
        <topology evidence="1">Multi-pass membrane protein</topology>
    </subcellularLocation>
</comment>
<dbReference type="FunCoup" id="B9T2F2">
    <property type="interactions" value="1"/>
</dbReference>
<dbReference type="InParanoid" id="B9T2F2"/>
<evidence type="ECO:0000256" key="5">
    <source>
        <dbReference type="ARBA" id="ARBA00022989"/>
    </source>
</evidence>
<evidence type="ECO:0000259" key="10">
    <source>
        <dbReference type="Pfam" id="PF13813"/>
    </source>
</evidence>
<dbReference type="InterPro" id="IPR032805">
    <property type="entry name" value="Wax_synthase_dom"/>
</dbReference>
<dbReference type="AlphaFoldDB" id="B9T2F2"/>
<accession>B9T2F2</accession>
<evidence type="ECO:0000256" key="4">
    <source>
        <dbReference type="ARBA" id="ARBA00022692"/>
    </source>
</evidence>
<dbReference type="OrthoDB" id="1077582at2759"/>
<evidence type="ECO:0000256" key="3">
    <source>
        <dbReference type="ARBA" id="ARBA00022679"/>
    </source>
</evidence>
<dbReference type="Pfam" id="PF13813">
    <property type="entry name" value="MBOAT_2"/>
    <property type="match status" value="1"/>
</dbReference>
<dbReference type="PANTHER" id="PTHR31595:SF46">
    <property type="entry name" value="ACYL-COA--STEROL O-ACYLTRANSFERASE 1"/>
    <property type="match status" value="1"/>
</dbReference>
<reference evidence="12" key="1">
    <citation type="journal article" date="2010" name="Nat. Biotechnol.">
        <title>Draft genome sequence of the oilseed species Ricinus communis.</title>
        <authorList>
            <person name="Chan A.P."/>
            <person name="Crabtree J."/>
            <person name="Zhao Q."/>
            <person name="Lorenzi H."/>
            <person name="Orvis J."/>
            <person name="Puiu D."/>
            <person name="Melake-Berhan A."/>
            <person name="Jones K.M."/>
            <person name="Redman J."/>
            <person name="Chen G."/>
            <person name="Cahoon E.B."/>
            <person name="Gedil M."/>
            <person name="Stanke M."/>
            <person name="Haas B.J."/>
            <person name="Wortman J.R."/>
            <person name="Fraser-Liggett C.M."/>
            <person name="Ravel J."/>
            <person name="Rabinowicz P.D."/>
        </authorList>
    </citation>
    <scope>NUCLEOTIDE SEQUENCE [LARGE SCALE GENOMIC DNA]</scope>
    <source>
        <strain evidence="12">cv. Hale</strain>
    </source>
</reference>
<proteinExistence type="inferred from homology"/>
<organism evidence="11 12">
    <name type="scientific">Ricinus communis</name>
    <name type="common">Castor bean</name>
    <dbReference type="NCBI Taxonomy" id="3988"/>
    <lineage>
        <taxon>Eukaryota</taxon>
        <taxon>Viridiplantae</taxon>
        <taxon>Streptophyta</taxon>
        <taxon>Embryophyta</taxon>
        <taxon>Tracheophyta</taxon>
        <taxon>Spermatophyta</taxon>
        <taxon>Magnoliopsida</taxon>
        <taxon>eudicotyledons</taxon>
        <taxon>Gunneridae</taxon>
        <taxon>Pentapetalae</taxon>
        <taxon>rosids</taxon>
        <taxon>fabids</taxon>
        <taxon>Malpighiales</taxon>
        <taxon>Euphorbiaceae</taxon>
        <taxon>Acalyphoideae</taxon>
        <taxon>Acalypheae</taxon>
        <taxon>Ricinus</taxon>
    </lineage>
</organism>
<feature type="transmembrane region" description="Helical" evidence="9">
    <location>
        <begin position="165"/>
        <end position="187"/>
    </location>
</feature>
<dbReference type="STRING" id="3988.B9T2F2"/>
<keyword evidence="5 9" id="KW-1133">Transmembrane helix</keyword>
<dbReference type="InterPro" id="IPR017088">
    <property type="entry name" value="Wax_synthase_Magnoliopsida"/>
</dbReference>
<evidence type="ECO:0000256" key="2">
    <source>
        <dbReference type="ARBA" id="ARBA00007282"/>
    </source>
</evidence>
<dbReference type="eggNOG" id="ENOG502QSCR">
    <property type="taxonomic scope" value="Eukaryota"/>
</dbReference>
<gene>
    <name evidence="11" type="ORF">RCOM_0834680</name>
</gene>
<dbReference type="InterPro" id="IPR044851">
    <property type="entry name" value="Wax_synthase"/>
</dbReference>
<feature type="transmembrane region" description="Helical" evidence="9">
    <location>
        <begin position="6"/>
        <end position="24"/>
    </location>
</feature>
<keyword evidence="8 11" id="KW-0012">Acyltransferase</keyword>
<feature type="transmembrane region" description="Helical" evidence="9">
    <location>
        <begin position="244"/>
        <end position="265"/>
    </location>
</feature>
<keyword evidence="6" id="KW-0443">Lipid metabolism</keyword>
<sequence>MEGKAHNFIKAWLLIFASLSYCFATGKIIPKGSTRLFFLLPIVCLFLILPLNISSVHFQGMTAFFIAWLANFKLLLFAFGKGPLSSDNSSTSFTRFVLNACLPIKIQENPSQGSHINSKNKENPHLNSSKKCHKSFPNYAIKGILLALLIRVYDYHEFIHPNVILVLYYLHIYLFLELVLAMLAALARAMIGVELEPQFNEPYLSTSLQDFWGRRWNLMVTSILRPTVYDPLIRTSSPIIGRRWASLPAILGTFTVSAIMHELIFYHLGRVRPTWEITWFFMLHGVCLVAEVAFKKAVNGRWRLSRFVSTPLTIGFVAVTGFWLFFPSLLRCKTDVRAFEEYSALSEFVKSFDVRSFNMSLFGGNPVSL</sequence>
<evidence type="ECO:0000256" key="1">
    <source>
        <dbReference type="ARBA" id="ARBA00004141"/>
    </source>
</evidence>
<keyword evidence="12" id="KW-1185">Reference proteome</keyword>
<feature type="transmembrane region" description="Helical" evidence="9">
    <location>
        <begin position="277"/>
        <end position="294"/>
    </location>
</feature>
<dbReference type="PIRSF" id="PIRSF037006">
    <property type="entry name" value="Wax_synthase"/>
    <property type="match status" value="1"/>
</dbReference>
<keyword evidence="3" id="KW-0808">Transferase</keyword>
<keyword evidence="7 9" id="KW-0472">Membrane</keyword>
<protein>
    <submittedName>
        <fullName evidence="11">Acyltransferase, putative</fullName>
    </submittedName>
</protein>
<dbReference type="GO" id="GO:0006629">
    <property type="term" value="P:lipid metabolic process"/>
    <property type="evidence" value="ECO:0007669"/>
    <property type="project" value="UniProtKB-KW"/>
</dbReference>
<feature type="transmembrane region" description="Helical" evidence="9">
    <location>
        <begin position="36"/>
        <end position="53"/>
    </location>
</feature>
<evidence type="ECO:0000313" key="12">
    <source>
        <dbReference type="Proteomes" id="UP000008311"/>
    </source>
</evidence>
<dbReference type="EMBL" id="EQ974378">
    <property type="protein sequence ID" value="EEF29962.1"/>
    <property type="molecule type" value="Genomic_DNA"/>
</dbReference>
<dbReference type="GO" id="GO:0016020">
    <property type="term" value="C:membrane"/>
    <property type="evidence" value="ECO:0007669"/>
    <property type="project" value="UniProtKB-SubCell"/>
</dbReference>
<evidence type="ECO:0000256" key="8">
    <source>
        <dbReference type="ARBA" id="ARBA00023315"/>
    </source>
</evidence>